<evidence type="ECO:0000313" key="4">
    <source>
        <dbReference type="EMBL" id="MFD0793971.1"/>
    </source>
</evidence>
<dbReference type="PANTHER" id="PTHR42901:SF1">
    <property type="entry name" value="ALCOHOL DEHYDROGENASE"/>
    <property type="match status" value="1"/>
</dbReference>
<keyword evidence="5" id="KW-1185">Reference proteome</keyword>
<comment type="caution">
    <text evidence="4">The sequence shown here is derived from an EMBL/GenBank/DDBJ whole genome shotgun (WGS) entry which is preliminary data.</text>
</comment>
<name>A0ABW3AU20_9SPHI</name>
<protein>
    <submittedName>
        <fullName evidence="4">SDR family NAD(P)-dependent oxidoreductase</fullName>
        <ecNumber evidence="4">1.-.-.-</ecNumber>
    </submittedName>
</protein>
<dbReference type="CDD" id="cd05233">
    <property type="entry name" value="SDR_c"/>
    <property type="match status" value="1"/>
</dbReference>
<dbReference type="PRINTS" id="PR00080">
    <property type="entry name" value="SDRFAMILY"/>
</dbReference>
<comment type="similarity">
    <text evidence="1 3">Belongs to the short-chain dehydrogenases/reductases (SDR) family.</text>
</comment>
<evidence type="ECO:0000256" key="2">
    <source>
        <dbReference type="ARBA" id="ARBA00023002"/>
    </source>
</evidence>
<evidence type="ECO:0000313" key="5">
    <source>
        <dbReference type="Proteomes" id="UP001597010"/>
    </source>
</evidence>
<dbReference type="Pfam" id="PF00106">
    <property type="entry name" value="adh_short"/>
    <property type="match status" value="1"/>
</dbReference>
<reference evidence="5" key="1">
    <citation type="journal article" date="2019" name="Int. J. Syst. Evol. Microbiol.">
        <title>The Global Catalogue of Microorganisms (GCM) 10K type strain sequencing project: providing services to taxonomists for standard genome sequencing and annotation.</title>
        <authorList>
            <consortium name="The Broad Institute Genomics Platform"/>
            <consortium name="The Broad Institute Genome Sequencing Center for Infectious Disease"/>
            <person name="Wu L."/>
            <person name="Ma J."/>
        </authorList>
    </citation>
    <scope>NUCLEOTIDE SEQUENCE [LARGE SCALE GENOMIC DNA]</scope>
    <source>
        <strain evidence="5">CCUG 61484</strain>
    </source>
</reference>
<proteinExistence type="inferred from homology"/>
<dbReference type="EC" id="1.-.-.-" evidence="4"/>
<dbReference type="SUPFAM" id="SSF51735">
    <property type="entry name" value="NAD(P)-binding Rossmann-fold domains"/>
    <property type="match status" value="1"/>
</dbReference>
<dbReference type="PANTHER" id="PTHR42901">
    <property type="entry name" value="ALCOHOL DEHYDROGENASE"/>
    <property type="match status" value="1"/>
</dbReference>
<dbReference type="PIRSF" id="PIRSF000126">
    <property type="entry name" value="11-beta-HSD1"/>
    <property type="match status" value="1"/>
</dbReference>
<dbReference type="RefSeq" id="WP_377114573.1">
    <property type="nucleotide sequence ID" value="NZ_JBHTHZ010000005.1"/>
</dbReference>
<dbReference type="Proteomes" id="UP001597010">
    <property type="component" value="Unassembled WGS sequence"/>
</dbReference>
<keyword evidence="2 4" id="KW-0560">Oxidoreductase</keyword>
<sequence>MSNQGKWALITGASSGIGYELAKLFAKDKYNLVIVGREKQILEDKAREFKQEGIQVIGFEKDLSKRNHVFEFCQEVTAKGYQIDTLVNDAGQGAYGLFKDNDIERELNIIDLNIGALTILTKHFLKEMVARNEGKILNLASIASVTPGPWQAVYHGTKAYVLSLTEAIREEVKEYNITVTALLPGATDTDFFNKAHMQDAKIVQDKSSLSNPADVAKDGYDALMSGDDKVTSGFKNKMMVGMSNIMPETMVAHNMNEMQKPVDKK</sequence>
<dbReference type="InterPro" id="IPR002347">
    <property type="entry name" value="SDR_fam"/>
</dbReference>
<dbReference type="EMBL" id="JBHTHZ010000005">
    <property type="protein sequence ID" value="MFD0793971.1"/>
    <property type="molecule type" value="Genomic_DNA"/>
</dbReference>
<dbReference type="InterPro" id="IPR036291">
    <property type="entry name" value="NAD(P)-bd_dom_sf"/>
</dbReference>
<accession>A0ABW3AU20</accession>
<dbReference type="PRINTS" id="PR00081">
    <property type="entry name" value="GDHRDH"/>
</dbReference>
<organism evidence="4 5">
    <name type="scientific">Mucilaginibacter litoreus</name>
    <dbReference type="NCBI Taxonomy" id="1048221"/>
    <lineage>
        <taxon>Bacteria</taxon>
        <taxon>Pseudomonadati</taxon>
        <taxon>Bacteroidota</taxon>
        <taxon>Sphingobacteriia</taxon>
        <taxon>Sphingobacteriales</taxon>
        <taxon>Sphingobacteriaceae</taxon>
        <taxon>Mucilaginibacter</taxon>
    </lineage>
</organism>
<dbReference type="GO" id="GO:0016491">
    <property type="term" value="F:oxidoreductase activity"/>
    <property type="evidence" value="ECO:0007669"/>
    <property type="project" value="UniProtKB-KW"/>
</dbReference>
<dbReference type="Gene3D" id="3.40.50.720">
    <property type="entry name" value="NAD(P)-binding Rossmann-like Domain"/>
    <property type="match status" value="1"/>
</dbReference>
<evidence type="ECO:0000256" key="3">
    <source>
        <dbReference type="RuleBase" id="RU000363"/>
    </source>
</evidence>
<evidence type="ECO:0000256" key="1">
    <source>
        <dbReference type="ARBA" id="ARBA00006484"/>
    </source>
</evidence>
<gene>
    <name evidence="4" type="ORF">ACFQZX_10090</name>
</gene>